<dbReference type="AlphaFoldDB" id="U5DAD3"/>
<feature type="compositionally biased region" description="Acidic residues" evidence="1">
    <location>
        <begin position="43"/>
        <end position="54"/>
    </location>
</feature>
<name>U5DAD3_AMBTC</name>
<dbReference type="EMBL" id="KI392237">
    <property type="protein sequence ID" value="ERN18387.1"/>
    <property type="molecule type" value="Genomic_DNA"/>
</dbReference>
<dbReference type="Proteomes" id="UP000017836">
    <property type="component" value="Unassembled WGS sequence"/>
</dbReference>
<accession>U5DAD3</accession>
<dbReference type="Gramene" id="ERN18387">
    <property type="protein sequence ID" value="ERN18387"/>
    <property type="gene ID" value="AMTR_s00055p00226960"/>
</dbReference>
<proteinExistence type="predicted"/>
<evidence type="ECO:0000256" key="1">
    <source>
        <dbReference type="SAM" id="MobiDB-lite"/>
    </source>
</evidence>
<reference evidence="3" key="1">
    <citation type="journal article" date="2013" name="Science">
        <title>The Amborella genome and the evolution of flowering plants.</title>
        <authorList>
            <consortium name="Amborella Genome Project"/>
        </authorList>
    </citation>
    <scope>NUCLEOTIDE SEQUENCE [LARGE SCALE GENOMIC DNA]</scope>
</reference>
<gene>
    <name evidence="2" type="ORF">AMTR_s00055p00226960</name>
</gene>
<protein>
    <submittedName>
        <fullName evidence="2">Uncharacterized protein</fullName>
    </submittedName>
</protein>
<keyword evidence="3" id="KW-1185">Reference proteome</keyword>
<sequence>MEKAIVFDFNLTLPIIAIKGGKRGGSCSRDERDEGRDIRGPESDEDGGDCGFEGEDGRGRRR</sequence>
<evidence type="ECO:0000313" key="3">
    <source>
        <dbReference type="Proteomes" id="UP000017836"/>
    </source>
</evidence>
<feature type="region of interest" description="Disordered" evidence="1">
    <location>
        <begin position="20"/>
        <end position="62"/>
    </location>
</feature>
<feature type="compositionally biased region" description="Basic and acidic residues" evidence="1">
    <location>
        <begin position="28"/>
        <end position="42"/>
    </location>
</feature>
<organism evidence="2 3">
    <name type="scientific">Amborella trichopoda</name>
    <dbReference type="NCBI Taxonomy" id="13333"/>
    <lineage>
        <taxon>Eukaryota</taxon>
        <taxon>Viridiplantae</taxon>
        <taxon>Streptophyta</taxon>
        <taxon>Embryophyta</taxon>
        <taxon>Tracheophyta</taxon>
        <taxon>Spermatophyta</taxon>
        <taxon>Magnoliopsida</taxon>
        <taxon>Amborellales</taxon>
        <taxon>Amborellaceae</taxon>
        <taxon>Amborella</taxon>
    </lineage>
</organism>
<evidence type="ECO:0000313" key="2">
    <source>
        <dbReference type="EMBL" id="ERN18387.1"/>
    </source>
</evidence>
<dbReference type="HOGENOM" id="CLU_2907087_0_0_1"/>